<gene>
    <name evidence="2" type="ORF">PsYK624_132420</name>
</gene>
<feature type="compositionally biased region" description="Low complexity" evidence="1">
    <location>
        <begin position="83"/>
        <end position="107"/>
    </location>
</feature>
<name>A0A9P3LK97_9APHY</name>
<feature type="region of interest" description="Disordered" evidence="1">
    <location>
        <begin position="82"/>
        <end position="113"/>
    </location>
</feature>
<dbReference type="EMBL" id="BPQB01000066">
    <property type="protein sequence ID" value="GJE97032.1"/>
    <property type="molecule type" value="Genomic_DNA"/>
</dbReference>
<organism evidence="2 3">
    <name type="scientific">Phanerochaete sordida</name>
    <dbReference type="NCBI Taxonomy" id="48140"/>
    <lineage>
        <taxon>Eukaryota</taxon>
        <taxon>Fungi</taxon>
        <taxon>Dikarya</taxon>
        <taxon>Basidiomycota</taxon>
        <taxon>Agaricomycotina</taxon>
        <taxon>Agaricomycetes</taxon>
        <taxon>Polyporales</taxon>
        <taxon>Phanerochaetaceae</taxon>
        <taxon>Phanerochaete</taxon>
    </lineage>
</organism>
<dbReference type="AlphaFoldDB" id="A0A9P3LK97"/>
<proteinExistence type="predicted"/>
<evidence type="ECO:0000313" key="2">
    <source>
        <dbReference type="EMBL" id="GJE97032.1"/>
    </source>
</evidence>
<dbReference type="Proteomes" id="UP000703269">
    <property type="component" value="Unassembled WGS sequence"/>
</dbReference>
<accession>A0A9P3LK97</accession>
<keyword evidence="3" id="KW-1185">Reference proteome</keyword>
<comment type="caution">
    <text evidence="2">The sequence shown here is derived from an EMBL/GenBank/DDBJ whole genome shotgun (WGS) entry which is preliminary data.</text>
</comment>
<evidence type="ECO:0000256" key="1">
    <source>
        <dbReference type="SAM" id="MobiDB-lite"/>
    </source>
</evidence>
<protein>
    <submittedName>
        <fullName evidence="2">Uncharacterized protein</fullName>
    </submittedName>
</protein>
<evidence type="ECO:0000313" key="3">
    <source>
        <dbReference type="Proteomes" id="UP000703269"/>
    </source>
</evidence>
<sequence length="193" mass="20068">MNPCASTLPSETISAIVTIVSIQHIDDLIRGPLAPHNIATMCTLPQTRPFLSSDQASRSGKPLSRCCLTSWTSGWCRKMLGDSPPGRGRSSIPSAITARPSLQSSRPSPRPKTALLDGCGASAVPRMCVAPPMLVRINEHLLHSTGRTASCCHHDCVPGAAGGWDSCRAGRPGRSAGAGFGESGVVRASTSGL</sequence>
<reference evidence="2 3" key="1">
    <citation type="submission" date="2021-08" db="EMBL/GenBank/DDBJ databases">
        <title>Draft Genome Sequence of Phanerochaete sordida strain YK-624.</title>
        <authorList>
            <person name="Mori T."/>
            <person name="Dohra H."/>
            <person name="Suzuki T."/>
            <person name="Kawagishi H."/>
            <person name="Hirai H."/>
        </authorList>
    </citation>
    <scope>NUCLEOTIDE SEQUENCE [LARGE SCALE GENOMIC DNA]</scope>
    <source>
        <strain evidence="2 3">YK-624</strain>
    </source>
</reference>